<protein>
    <recommendedName>
        <fullName evidence="2">non-specific serine/threonine protein kinase</fullName>
        <ecNumber evidence="2">2.7.11.1</ecNumber>
    </recommendedName>
</protein>
<dbReference type="InterPro" id="IPR017441">
    <property type="entry name" value="Protein_kinase_ATP_BS"/>
</dbReference>
<evidence type="ECO:0000256" key="5">
    <source>
        <dbReference type="ARBA" id="ARBA00022679"/>
    </source>
</evidence>
<feature type="signal peptide" evidence="20">
    <location>
        <begin position="1"/>
        <end position="32"/>
    </location>
</feature>
<keyword evidence="7 20" id="KW-0732">Signal</keyword>
<dbReference type="GO" id="GO:0005524">
    <property type="term" value="F:ATP binding"/>
    <property type="evidence" value="ECO:0007669"/>
    <property type="project" value="UniProtKB-UniRule"/>
</dbReference>
<evidence type="ECO:0000256" key="1">
    <source>
        <dbReference type="ARBA" id="ARBA00004162"/>
    </source>
</evidence>
<dbReference type="Gene3D" id="1.10.510.10">
    <property type="entry name" value="Transferase(Phosphotransferase) domain 1"/>
    <property type="match status" value="1"/>
</dbReference>
<keyword evidence="13" id="KW-1015">Disulfide bond</keyword>
<evidence type="ECO:0000256" key="18">
    <source>
        <dbReference type="PROSITE-ProRule" id="PRU10141"/>
    </source>
</evidence>
<proteinExistence type="predicted"/>
<dbReference type="OrthoDB" id="4062651at2759"/>
<keyword evidence="4" id="KW-0723">Serine/threonine-protein kinase</keyword>
<keyword evidence="6 19" id="KW-0812">Transmembrane</keyword>
<sequence>MIGARSSVKTTPTRFMLLAFQLVLILCFGAEARCRHGCVLAVASYYAWEASNFTYISNLFNRPVPEVRRYNPSVSGGEAVPVGTRVNVPFACDCLNGDFLGHTFTYVTQSDDTYHKVATLKYSNLTTVEWMVRVNRYDPTQIPDGAVINVTVNCTCGERRVSRSYGAFVTYPLRPGDNLSGLAAESGLPARLLELYNPGSDFSGGTGLVFVPAKDPSGNYPPLKLRQGISSKAIAGMSIAGVAVFALAAFCFFTGFYRKKKVVEALTLFKASDESYFERGQGSEGKTLESELVAGASCKLSGITDRSVEFSYEELARATNGFSAANVIGRGGFGSVYYAELRGEKTAIKKMDMHASNEFLAELKVLTHVQHLNLVRLIGYCIEGSLSLVYEFLENGSLCQHLHGSEKKPLPWPARMNIALDSARGLEYIHENTVPVYIHRDIKSANILIDRDFRGKVADFGLSRLTEYGSASLHSRLVGTFGYMPPEYAQYGDVSPKVDVYAFGVVLYELISAKQAVIKSDGSASEAKGLVALFEDVLNQPNPKDSLSKLIDPRLDDDYPLDSVYKMATLAKACTQANPQLRPTMRSVVVALRTLFSTEDDWDIGSFCETHSSASLMSGR</sequence>
<dbReference type="GO" id="GO:0019199">
    <property type="term" value="F:transmembrane receptor protein kinase activity"/>
    <property type="evidence" value="ECO:0007669"/>
    <property type="project" value="InterPro"/>
</dbReference>
<keyword evidence="10 18" id="KW-0067">ATP-binding</keyword>
<dbReference type="GeneID" id="115757036"/>
<dbReference type="PANTHER" id="PTHR46204">
    <property type="entry name" value="CHITIN ELICITOR RECEPTOR KINASE 1-RELATED"/>
    <property type="match status" value="1"/>
</dbReference>
<evidence type="ECO:0000259" key="21">
    <source>
        <dbReference type="PROSITE" id="PS50011"/>
    </source>
</evidence>
<dbReference type="Pfam" id="PF23472">
    <property type="entry name" value="LysM2_CERK1_LYK3_4_5"/>
    <property type="match status" value="1"/>
</dbReference>
<keyword evidence="8 18" id="KW-0547">Nucleotide-binding</keyword>
<feature type="chain" id="PRO_5034309992" description="non-specific serine/threonine protein kinase" evidence="20">
    <location>
        <begin position="33"/>
        <end position="620"/>
    </location>
</feature>
<dbReference type="GO" id="GO:0045087">
    <property type="term" value="P:innate immune response"/>
    <property type="evidence" value="ECO:0007669"/>
    <property type="project" value="InterPro"/>
</dbReference>
<evidence type="ECO:0000313" key="22">
    <source>
        <dbReference type="Proteomes" id="UP000827889"/>
    </source>
</evidence>
<dbReference type="InterPro" id="IPR011009">
    <property type="entry name" value="Kinase-like_dom_sf"/>
</dbReference>
<dbReference type="PROSITE" id="PS00107">
    <property type="entry name" value="PROTEIN_KINASE_ATP"/>
    <property type="match status" value="1"/>
</dbReference>
<evidence type="ECO:0000256" key="17">
    <source>
        <dbReference type="ARBA" id="ARBA00048679"/>
    </source>
</evidence>
<dbReference type="GO" id="GO:0005886">
    <property type="term" value="C:plasma membrane"/>
    <property type="evidence" value="ECO:0007669"/>
    <property type="project" value="UniProtKB-SubCell"/>
</dbReference>
<dbReference type="Pfam" id="PF07714">
    <property type="entry name" value="PK_Tyr_Ser-Thr"/>
    <property type="match status" value="1"/>
</dbReference>
<evidence type="ECO:0000256" key="15">
    <source>
        <dbReference type="ARBA" id="ARBA00023180"/>
    </source>
</evidence>
<dbReference type="InterPro" id="IPR001245">
    <property type="entry name" value="Ser-Thr/Tyr_kinase_cat_dom"/>
</dbReference>
<gene>
    <name evidence="23" type="primary">LOC115757036</name>
</gene>
<evidence type="ECO:0000256" key="11">
    <source>
        <dbReference type="ARBA" id="ARBA00022989"/>
    </source>
</evidence>
<comment type="catalytic activity">
    <reaction evidence="17">
        <text>L-seryl-[protein] + ATP = O-phospho-L-seryl-[protein] + ADP + H(+)</text>
        <dbReference type="Rhea" id="RHEA:17989"/>
        <dbReference type="Rhea" id="RHEA-COMP:9863"/>
        <dbReference type="Rhea" id="RHEA-COMP:11604"/>
        <dbReference type="ChEBI" id="CHEBI:15378"/>
        <dbReference type="ChEBI" id="CHEBI:29999"/>
        <dbReference type="ChEBI" id="CHEBI:30616"/>
        <dbReference type="ChEBI" id="CHEBI:83421"/>
        <dbReference type="ChEBI" id="CHEBI:456216"/>
        <dbReference type="EC" id="2.7.11.1"/>
    </reaction>
</comment>
<dbReference type="InterPro" id="IPR008271">
    <property type="entry name" value="Ser/Thr_kinase_AS"/>
</dbReference>
<keyword evidence="12 19" id="KW-0472">Membrane</keyword>
<dbReference type="GO" id="GO:0004674">
    <property type="term" value="F:protein serine/threonine kinase activity"/>
    <property type="evidence" value="ECO:0007669"/>
    <property type="project" value="UniProtKB-KW"/>
</dbReference>
<evidence type="ECO:0000256" key="6">
    <source>
        <dbReference type="ARBA" id="ARBA00022692"/>
    </source>
</evidence>
<dbReference type="CDD" id="cd14066">
    <property type="entry name" value="STKc_IRAK"/>
    <property type="match status" value="1"/>
</dbReference>
<dbReference type="InterPro" id="IPR044812">
    <property type="entry name" value="CERK1/LYK3-like"/>
</dbReference>
<dbReference type="KEGG" id="rarg:115757036"/>
<evidence type="ECO:0000256" key="4">
    <source>
        <dbReference type="ARBA" id="ARBA00022527"/>
    </source>
</evidence>
<dbReference type="RefSeq" id="XP_030552976.1">
    <property type="nucleotide sequence ID" value="XM_030697116.2"/>
</dbReference>
<evidence type="ECO:0000256" key="7">
    <source>
        <dbReference type="ARBA" id="ARBA00022729"/>
    </source>
</evidence>
<evidence type="ECO:0000256" key="8">
    <source>
        <dbReference type="ARBA" id="ARBA00022741"/>
    </source>
</evidence>
<dbReference type="PANTHER" id="PTHR46204:SF30">
    <property type="entry name" value="CHITIN ELICITOR RECEPTOR KINASE 1"/>
    <property type="match status" value="1"/>
</dbReference>
<dbReference type="Gene3D" id="3.30.200.20">
    <property type="entry name" value="Phosphorylase Kinase, domain 1"/>
    <property type="match status" value="1"/>
</dbReference>
<dbReference type="EC" id="2.7.11.1" evidence="2"/>
<dbReference type="SMART" id="SM00220">
    <property type="entry name" value="S_TKc"/>
    <property type="match status" value="1"/>
</dbReference>
<organism evidence="22 23">
    <name type="scientific">Rhodamnia argentea</name>
    <dbReference type="NCBI Taxonomy" id="178133"/>
    <lineage>
        <taxon>Eukaryota</taxon>
        <taxon>Viridiplantae</taxon>
        <taxon>Streptophyta</taxon>
        <taxon>Embryophyta</taxon>
        <taxon>Tracheophyta</taxon>
        <taxon>Spermatophyta</taxon>
        <taxon>Magnoliopsida</taxon>
        <taxon>eudicotyledons</taxon>
        <taxon>Gunneridae</taxon>
        <taxon>Pentapetalae</taxon>
        <taxon>rosids</taxon>
        <taxon>malvids</taxon>
        <taxon>Myrtales</taxon>
        <taxon>Myrtaceae</taxon>
        <taxon>Myrtoideae</taxon>
        <taxon>Myrteae</taxon>
        <taxon>Australasian group</taxon>
        <taxon>Rhodamnia</taxon>
    </lineage>
</organism>
<feature type="transmembrane region" description="Helical" evidence="19">
    <location>
        <begin position="233"/>
        <end position="257"/>
    </location>
</feature>
<evidence type="ECO:0000256" key="10">
    <source>
        <dbReference type="ARBA" id="ARBA00022840"/>
    </source>
</evidence>
<comment type="subcellular location">
    <subcellularLocation>
        <location evidence="1">Cell membrane</location>
        <topology evidence="1">Single-pass membrane protein</topology>
    </subcellularLocation>
</comment>
<keyword evidence="14" id="KW-0675">Receptor</keyword>
<accession>A0A8B8R0J4</accession>
<dbReference type="PROSITE" id="PS50011">
    <property type="entry name" value="PROTEIN_KINASE_DOM"/>
    <property type="match status" value="1"/>
</dbReference>
<dbReference type="Pfam" id="PF23577">
    <property type="entry name" value="LysM_RLK"/>
    <property type="match status" value="1"/>
</dbReference>
<keyword evidence="22" id="KW-1185">Reference proteome</keyword>
<evidence type="ECO:0000256" key="2">
    <source>
        <dbReference type="ARBA" id="ARBA00012513"/>
    </source>
</evidence>
<feature type="domain" description="Protein kinase" evidence="21">
    <location>
        <begin position="322"/>
        <end position="596"/>
    </location>
</feature>
<dbReference type="InterPro" id="IPR057097">
    <property type="entry name" value="LysM_RLK3/10"/>
</dbReference>
<dbReference type="SUPFAM" id="SSF56112">
    <property type="entry name" value="Protein kinase-like (PK-like)"/>
    <property type="match status" value="1"/>
</dbReference>
<comment type="catalytic activity">
    <reaction evidence="16">
        <text>L-threonyl-[protein] + ATP = O-phospho-L-threonyl-[protein] + ADP + H(+)</text>
        <dbReference type="Rhea" id="RHEA:46608"/>
        <dbReference type="Rhea" id="RHEA-COMP:11060"/>
        <dbReference type="Rhea" id="RHEA-COMP:11605"/>
        <dbReference type="ChEBI" id="CHEBI:15378"/>
        <dbReference type="ChEBI" id="CHEBI:30013"/>
        <dbReference type="ChEBI" id="CHEBI:30616"/>
        <dbReference type="ChEBI" id="CHEBI:61977"/>
        <dbReference type="ChEBI" id="CHEBI:456216"/>
        <dbReference type="EC" id="2.7.11.1"/>
    </reaction>
</comment>
<keyword evidence="3" id="KW-1003">Cell membrane</keyword>
<dbReference type="PROSITE" id="PS00108">
    <property type="entry name" value="PROTEIN_KINASE_ST"/>
    <property type="match status" value="1"/>
</dbReference>
<keyword evidence="5" id="KW-0808">Transferase</keyword>
<evidence type="ECO:0000256" key="3">
    <source>
        <dbReference type="ARBA" id="ARBA00022475"/>
    </source>
</evidence>
<dbReference type="GO" id="GO:0009617">
    <property type="term" value="P:response to bacterium"/>
    <property type="evidence" value="ECO:0007669"/>
    <property type="project" value="UniProtKB-ARBA"/>
</dbReference>
<keyword evidence="15" id="KW-0325">Glycoprotein</keyword>
<evidence type="ECO:0000313" key="23">
    <source>
        <dbReference type="RefSeq" id="XP_030552976.1"/>
    </source>
</evidence>
<dbReference type="FunFam" id="3.30.200.20:FF:000468">
    <property type="entry name" value="LysM receptor kinase 2"/>
    <property type="match status" value="1"/>
</dbReference>
<dbReference type="AlphaFoldDB" id="A0A8B8R0J4"/>
<evidence type="ECO:0000256" key="12">
    <source>
        <dbReference type="ARBA" id="ARBA00023136"/>
    </source>
</evidence>
<evidence type="ECO:0000256" key="19">
    <source>
        <dbReference type="SAM" id="Phobius"/>
    </source>
</evidence>
<evidence type="ECO:0000256" key="20">
    <source>
        <dbReference type="SAM" id="SignalP"/>
    </source>
</evidence>
<dbReference type="FunFam" id="1.10.510.10:FF:000468">
    <property type="entry name" value="PTI1-like tyrosine-protein kinase 3"/>
    <property type="match status" value="1"/>
</dbReference>
<dbReference type="InterPro" id="IPR000719">
    <property type="entry name" value="Prot_kinase_dom"/>
</dbReference>
<keyword evidence="9" id="KW-0418">Kinase</keyword>
<feature type="binding site" evidence="18">
    <location>
        <position position="350"/>
    </location>
    <ligand>
        <name>ATP</name>
        <dbReference type="ChEBI" id="CHEBI:30616"/>
    </ligand>
</feature>
<evidence type="ECO:0000256" key="16">
    <source>
        <dbReference type="ARBA" id="ARBA00047899"/>
    </source>
</evidence>
<name>A0A8B8R0J4_9MYRT</name>
<evidence type="ECO:0000256" key="14">
    <source>
        <dbReference type="ARBA" id="ARBA00023170"/>
    </source>
</evidence>
<dbReference type="InterPro" id="IPR056562">
    <property type="entry name" value="LysM2_CERK1_LYK3_4_5"/>
</dbReference>
<evidence type="ECO:0000256" key="13">
    <source>
        <dbReference type="ARBA" id="ARBA00023157"/>
    </source>
</evidence>
<evidence type="ECO:0000256" key="9">
    <source>
        <dbReference type="ARBA" id="ARBA00022777"/>
    </source>
</evidence>
<dbReference type="Proteomes" id="UP000827889">
    <property type="component" value="Chromosome 3"/>
</dbReference>
<keyword evidence="11 19" id="KW-1133">Transmembrane helix</keyword>
<reference evidence="23" key="1">
    <citation type="submission" date="2025-08" db="UniProtKB">
        <authorList>
            <consortium name="RefSeq"/>
        </authorList>
    </citation>
    <scope>IDENTIFICATION</scope>
    <source>
        <tissue evidence="23">Leaf</tissue>
    </source>
</reference>